<protein>
    <submittedName>
        <fullName evidence="1">Uncharacterized protein</fullName>
    </submittedName>
</protein>
<dbReference type="CDD" id="cd01949">
    <property type="entry name" value="GGDEF"/>
    <property type="match status" value="1"/>
</dbReference>
<gene>
    <name evidence="1" type="ORF">Back11_31460</name>
</gene>
<dbReference type="SMART" id="SM00267">
    <property type="entry name" value="GGDEF"/>
    <property type="match status" value="1"/>
</dbReference>
<dbReference type="InterPro" id="IPR029787">
    <property type="entry name" value="Nucleotide_cyclase"/>
</dbReference>
<dbReference type="InterPro" id="IPR000160">
    <property type="entry name" value="GGDEF_dom"/>
</dbReference>
<dbReference type="OrthoDB" id="9759607at2"/>
<dbReference type="GO" id="GO:0052621">
    <property type="term" value="F:diguanylate cyclase activity"/>
    <property type="evidence" value="ECO:0007669"/>
    <property type="project" value="TreeGrafter"/>
</dbReference>
<dbReference type="GO" id="GO:0043709">
    <property type="term" value="P:cell adhesion involved in single-species biofilm formation"/>
    <property type="evidence" value="ECO:0007669"/>
    <property type="project" value="TreeGrafter"/>
</dbReference>
<keyword evidence="2" id="KW-1185">Reference proteome</keyword>
<evidence type="ECO:0000313" key="1">
    <source>
        <dbReference type="EMBL" id="BBH21801.1"/>
    </source>
</evidence>
<dbReference type="Gene3D" id="3.30.70.270">
    <property type="match status" value="1"/>
</dbReference>
<dbReference type="InterPro" id="IPR050469">
    <property type="entry name" value="Diguanylate_Cyclase"/>
</dbReference>
<dbReference type="GO" id="GO:0005886">
    <property type="term" value="C:plasma membrane"/>
    <property type="evidence" value="ECO:0007669"/>
    <property type="project" value="TreeGrafter"/>
</dbReference>
<dbReference type="GO" id="GO:1902201">
    <property type="term" value="P:negative regulation of bacterial-type flagellum-dependent cell motility"/>
    <property type="evidence" value="ECO:0007669"/>
    <property type="project" value="TreeGrafter"/>
</dbReference>
<dbReference type="AlphaFoldDB" id="A0A3G9J7N0"/>
<dbReference type="PANTHER" id="PTHR45138:SF6">
    <property type="entry name" value="DIGUANYLATE CYCLASE DGCN"/>
    <property type="match status" value="1"/>
</dbReference>
<proteinExistence type="predicted"/>
<dbReference type="Proteomes" id="UP000275368">
    <property type="component" value="Chromosome"/>
</dbReference>
<dbReference type="Pfam" id="PF00990">
    <property type="entry name" value="GGDEF"/>
    <property type="match status" value="1"/>
</dbReference>
<dbReference type="PANTHER" id="PTHR45138">
    <property type="entry name" value="REGULATORY COMPONENTS OF SENSORY TRANSDUCTION SYSTEM"/>
    <property type="match status" value="1"/>
</dbReference>
<dbReference type="KEGG" id="pbk:Back11_31460"/>
<name>A0A3G9J7N0_9BACL</name>
<dbReference type="NCBIfam" id="TIGR00254">
    <property type="entry name" value="GGDEF"/>
    <property type="match status" value="1"/>
</dbReference>
<sequence>MSHQGRIIAVMIAIGMILFTTGLNYWSSKTHGWISVSIGAAIFAAVALPLSWIIGRKYDQLKIDSFVDCVTDIYNRRFVELSFPKLSLQAQRNHKRLSVILIDVNDFKEVNDRFGHARGDMALKLISQTLKDCSTKGEIVARWGGDEFIMICPYADDKSIDKLSAQLHEQLLKLSQQSGLLLSVSLGSAVCPVEGSKLTQLVQTADKRMYAHKVITKRIAAEPEIKQA</sequence>
<dbReference type="RefSeq" id="WP_125658860.1">
    <property type="nucleotide sequence ID" value="NZ_AP019308.1"/>
</dbReference>
<accession>A0A3G9J7N0</accession>
<organism evidence="1 2">
    <name type="scientific">Paenibacillus baekrokdamisoli</name>
    <dbReference type="NCBI Taxonomy" id="1712516"/>
    <lineage>
        <taxon>Bacteria</taxon>
        <taxon>Bacillati</taxon>
        <taxon>Bacillota</taxon>
        <taxon>Bacilli</taxon>
        <taxon>Bacillales</taxon>
        <taxon>Paenibacillaceae</taxon>
        <taxon>Paenibacillus</taxon>
    </lineage>
</organism>
<dbReference type="SUPFAM" id="SSF55073">
    <property type="entry name" value="Nucleotide cyclase"/>
    <property type="match status" value="1"/>
</dbReference>
<evidence type="ECO:0000313" key="2">
    <source>
        <dbReference type="Proteomes" id="UP000275368"/>
    </source>
</evidence>
<dbReference type="PROSITE" id="PS50887">
    <property type="entry name" value="GGDEF"/>
    <property type="match status" value="1"/>
</dbReference>
<dbReference type="EMBL" id="AP019308">
    <property type="protein sequence ID" value="BBH21801.1"/>
    <property type="molecule type" value="Genomic_DNA"/>
</dbReference>
<dbReference type="InterPro" id="IPR043128">
    <property type="entry name" value="Rev_trsase/Diguanyl_cyclase"/>
</dbReference>
<reference evidence="1 2" key="1">
    <citation type="submission" date="2018-11" db="EMBL/GenBank/DDBJ databases">
        <title>Complete genome sequence of Paenibacillus baekrokdamisoli strain KCTC 33723.</title>
        <authorList>
            <person name="Kang S.W."/>
            <person name="Lee K.C."/>
            <person name="Kim K.K."/>
            <person name="Kim J.S."/>
            <person name="Kim D.S."/>
            <person name="Ko S.H."/>
            <person name="Yang S.H."/>
            <person name="Lee J.S."/>
        </authorList>
    </citation>
    <scope>NUCLEOTIDE SEQUENCE [LARGE SCALE GENOMIC DNA]</scope>
    <source>
        <strain evidence="1 2">KCTC 33723</strain>
    </source>
</reference>